<keyword evidence="1" id="KW-1133">Transmembrane helix</keyword>
<evidence type="ECO:0000313" key="3">
    <source>
        <dbReference type="Proteomes" id="UP000767334"/>
    </source>
</evidence>
<dbReference type="EMBL" id="JACJLL010000064">
    <property type="protein sequence ID" value="MBM6819816.1"/>
    <property type="molecule type" value="Genomic_DNA"/>
</dbReference>
<dbReference type="Pfam" id="PF09546">
    <property type="entry name" value="Spore_III_AE"/>
    <property type="match status" value="1"/>
</dbReference>
<proteinExistence type="predicted"/>
<keyword evidence="1" id="KW-0812">Transmembrane</keyword>
<feature type="transmembrane region" description="Helical" evidence="1">
    <location>
        <begin position="249"/>
        <end position="268"/>
    </location>
</feature>
<keyword evidence="3" id="KW-1185">Reference proteome</keyword>
<dbReference type="Proteomes" id="UP000767334">
    <property type="component" value="Unassembled WGS sequence"/>
</dbReference>
<name>A0ABS2FHN5_9CLOT</name>
<feature type="transmembrane region" description="Helical" evidence="1">
    <location>
        <begin position="106"/>
        <end position="126"/>
    </location>
</feature>
<protein>
    <submittedName>
        <fullName evidence="2">Stage III sporulation protein AE</fullName>
    </submittedName>
</protein>
<dbReference type="RefSeq" id="WP_133016748.1">
    <property type="nucleotide sequence ID" value="NZ_JACJLL010000064.1"/>
</dbReference>
<evidence type="ECO:0000313" key="2">
    <source>
        <dbReference type="EMBL" id="MBM6819816.1"/>
    </source>
</evidence>
<feature type="transmembrane region" description="Helical" evidence="1">
    <location>
        <begin position="317"/>
        <end position="340"/>
    </location>
</feature>
<feature type="transmembrane region" description="Helical" evidence="1">
    <location>
        <begin position="210"/>
        <end position="228"/>
    </location>
</feature>
<dbReference type="NCBIfam" id="TIGR02829">
    <property type="entry name" value="spore_III_AE"/>
    <property type="match status" value="1"/>
</dbReference>
<evidence type="ECO:0000256" key="1">
    <source>
        <dbReference type="SAM" id="Phobius"/>
    </source>
</evidence>
<dbReference type="InterPro" id="IPR014194">
    <property type="entry name" value="Spore_III_AE"/>
</dbReference>
<comment type="caution">
    <text evidence="2">The sequence shown here is derived from an EMBL/GenBank/DDBJ whole genome shotgun (WGS) entry which is preliminary data.</text>
</comment>
<gene>
    <name evidence="2" type="primary">spoIIIAE</name>
    <name evidence="2" type="ORF">H6A19_10785</name>
</gene>
<keyword evidence="1" id="KW-0472">Membrane</keyword>
<reference evidence="2 3" key="1">
    <citation type="journal article" date="2021" name="Sci. Rep.">
        <title>The distribution of antibiotic resistance genes in chicken gut microbiota commensals.</title>
        <authorList>
            <person name="Juricova H."/>
            <person name="Matiasovicova J."/>
            <person name="Kubasova T."/>
            <person name="Cejkova D."/>
            <person name="Rychlik I."/>
        </authorList>
    </citation>
    <scope>NUCLEOTIDE SEQUENCE [LARGE SCALE GENOMIC DNA]</scope>
    <source>
        <strain evidence="2 3">An435</strain>
    </source>
</reference>
<accession>A0ABS2FHN5</accession>
<feature type="transmembrane region" description="Helical" evidence="1">
    <location>
        <begin position="366"/>
        <end position="388"/>
    </location>
</feature>
<feature type="transmembrane region" description="Helical" evidence="1">
    <location>
        <begin position="172"/>
        <end position="190"/>
    </location>
</feature>
<organism evidence="2 3">
    <name type="scientific">Clostridium saudiense</name>
    <dbReference type="NCBI Taxonomy" id="1414720"/>
    <lineage>
        <taxon>Bacteria</taxon>
        <taxon>Bacillati</taxon>
        <taxon>Bacillota</taxon>
        <taxon>Clostridia</taxon>
        <taxon>Eubacteriales</taxon>
        <taxon>Clostridiaceae</taxon>
        <taxon>Clostridium</taxon>
    </lineage>
</organism>
<feature type="transmembrane region" description="Helical" evidence="1">
    <location>
        <begin position="138"/>
        <end position="160"/>
    </location>
</feature>
<sequence>MKNYILKIIWSLTIISILGFSEISIFPNKVVYAEELTTITNDEEVESKLNSLYDYINTMKSDVELVNELDPISYIQSYIETGEGNLSFSTIINAVISLFFREVKTVLSLAFSIVAIGIICSLFKNIQSSFSSEGVSQVAFYACYAILIILLSKTFIISISLAKDVIVQITSFMDKVLPVLVVMLAAAGGLTQAATMDPIILGATILIPKIYMNVIIPLILITFVLQFTNNISTESKLSNLCSMVKKSTVWLQGIILTIFIGILTIRGITSSTIDAVTLKTTKFAVDNFIPIVGKSFSDAISSVAGYSLIIKNAIGSIGLIVIILIILYPIIKLVLSSLIFKLSASLLEPITDKRITSSIAAAGESLVLIMSCVLSVSIMFFILIAIMISAGKFVIGG</sequence>